<dbReference type="OrthoDB" id="5215637at2759"/>
<dbReference type="AlphaFoldDB" id="A0A6G1HJX9"/>
<gene>
    <name evidence="4" type="ORF">EJ06DRAFT_560146</name>
</gene>
<feature type="compositionally biased region" description="Pro residues" evidence="1">
    <location>
        <begin position="278"/>
        <end position="291"/>
    </location>
</feature>
<keyword evidence="5" id="KW-1185">Reference proteome</keyword>
<organism evidence="4 5">
    <name type="scientific">Trichodelitschia bisporula</name>
    <dbReference type="NCBI Taxonomy" id="703511"/>
    <lineage>
        <taxon>Eukaryota</taxon>
        <taxon>Fungi</taxon>
        <taxon>Dikarya</taxon>
        <taxon>Ascomycota</taxon>
        <taxon>Pezizomycotina</taxon>
        <taxon>Dothideomycetes</taxon>
        <taxon>Dothideomycetes incertae sedis</taxon>
        <taxon>Phaeotrichales</taxon>
        <taxon>Phaeotrichaceae</taxon>
        <taxon>Trichodelitschia</taxon>
    </lineage>
</organism>
<reference evidence="4" key="1">
    <citation type="journal article" date="2020" name="Stud. Mycol.">
        <title>101 Dothideomycetes genomes: a test case for predicting lifestyles and emergence of pathogens.</title>
        <authorList>
            <person name="Haridas S."/>
            <person name="Albert R."/>
            <person name="Binder M."/>
            <person name="Bloem J."/>
            <person name="Labutti K."/>
            <person name="Salamov A."/>
            <person name="Andreopoulos B."/>
            <person name="Baker S."/>
            <person name="Barry K."/>
            <person name="Bills G."/>
            <person name="Bluhm B."/>
            <person name="Cannon C."/>
            <person name="Castanera R."/>
            <person name="Culley D."/>
            <person name="Daum C."/>
            <person name="Ezra D."/>
            <person name="Gonzalez J."/>
            <person name="Henrissat B."/>
            <person name="Kuo A."/>
            <person name="Liang C."/>
            <person name="Lipzen A."/>
            <person name="Lutzoni F."/>
            <person name="Magnuson J."/>
            <person name="Mondo S."/>
            <person name="Nolan M."/>
            <person name="Ohm R."/>
            <person name="Pangilinan J."/>
            <person name="Park H.-J."/>
            <person name="Ramirez L."/>
            <person name="Alfaro M."/>
            <person name="Sun H."/>
            <person name="Tritt A."/>
            <person name="Yoshinaga Y."/>
            <person name="Zwiers L.-H."/>
            <person name="Turgeon B."/>
            <person name="Goodwin S."/>
            <person name="Spatafora J."/>
            <person name="Crous P."/>
            <person name="Grigoriev I."/>
        </authorList>
    </citation>
    <scope>NUCLEOTIDE SEQUENCE</scope>
    <source>
        <strain evidence="4">CBS 262.69</strain>
    </source>
</reference>
<sequence>MTRHKAAPWALLLLLLHHVSYRVLAARQLSAAVKACYFPAGDASTGRPCYPDQPNSVCCAPGFTCMSNGVCTKAANDKTLKYDYYRSGCTDYSFQDPACPHFCLGPEDHQEQGQGLQLCSAETGTYCCMRDYVQNCCSNSTLVFTIGVPSPVTVIQRPTKPAFLIGASPSASIDPASSLSLNSTSSTHSSQYARETIVGIALGISIAGIVALLAGGWWWIRRRRRLAAEATSTGAGKSEEVLPKGTSVTVSNLGTGDPASPIELDVLRREREGLAVPTEPPPGIDDPPGRPPGFNSLPVSPVDPPPAGNVAGWPGVEGPTVGLPVGRRRSG</sequence>
<keyword evidence="3" id="KW-0732">Signal</keyword>
<proteinExistence type="predicted"/>
<accession>A0A6G1HJX9</accession>
<evidence type="ECO:0000256" key="3">
    <source>
        <dbReference type="SAM" id="SignalP"/>
    </source>
</evidence>
<feature type="transmembrane region" description="Helical" evidence="2">
    <location>
        <begin position="197"/>
        <end position="220"/>
    </location>
</feature>
<evidence type="ECO:0000313" key="5">
    <source>
        <dbReference type="Proteomes" id="UP000799640"/>
    </source>
</evidence>
<feature type="region of interest" description="Disordered" evidence="1">
    <location>
        <begin position="274"/>
        <end position="331"/>
    </location>
</feature>
<keyword evidence="2" id="KW-1133">Transmembrane helix</keyword>
<evidence type="ECO:0000256" key="1">
    <source>
        <dbReference type="SAM" id="MobiDB-lite"/>
    </source>
</evidence>
<dbReference type="Proteomes" id="UP000799640">
    <property type="component" value="Unassembled WGS sequence"/>
</dbReference>
<feature type="signal peptide" evidence="3">
    <location>
        <begin position="1"/>
        <end position="25"/>
    </location>
</feature>
<protein>
    <recommendedName>
        <fullName evidence="6">Mid2 domain-containing protein</fullName>
    </recommendedName>
</protein>
<name>A0A6G1HJX9_9PEZI</name>
<feature type="chain" id="PRO_5026003928" description="Mid2 domain-containing protein" evidence="3">
    <location>
        <begin position="26"/>
        <end position="331"/>
    </location>
</feature>
<evidence type="ECO:0000256" key="2">
    <source>
        <dbReference type="SAM" id="Phobius"/>
    </source>
</evidence>
<evidence type="ECO:0008006" key="6">
    <source>
        <dbReference type="Google" id="ProtNLM"/>
    </source>
</evidence>
<keyword evidence="2" id="KW-0812">Transmembrane</keyword>
<dbReference type="EMBL" id="ML996708">
    <property type="protein sequence ID" value="KAF2396201.1"/>
    <property type="molecule type" value="Genomic_DNA"/>
</dbReference>
<evidence type="ECO:0000313" key="4">
    <source>
        <dbReference type="EMBL" id="KAF2396201.1"/>
    </source>
</evidence>
<keyword evidence="2" id="KW-0472">Membrane</keyword>